<protein>
    <recommendedName>
        <fullName evidence="4">PilN domain-containing protein</fullName>
    </recommendedName>
</protein>
<reference evidence="2 3" key="1">
    <citation type="submission" date="2019-01" db="EMBL/GenBank/DDBJ databases">
        <title>Insights into ecological role of a new deltaproteobacterial order Candidatus Sinidesulfobacterales (Sva0485) by metagenomics and metatranscriptomics.</title>
        <authorList>
            <person name="Tan S."/>
            <person name="Liu J."/>
            <person name="Fang Y."/>
            <person name="Hedlund B.P."/>
            <person name="Lian Z.H."/>
            <person name="Huang L.Y."/>
            <person name="Li J.T."/>
            <person name="Huang L.N."/>
            <person name="Li W.J."/>
            <person name="Jiang H.C."/>
            <person name="Dong H.L."/>
            <person name="Shu W.S."/>
        </authorList>
    </citation>
    <scope>NUCLEOTIDE SEQUENCE [LARGE SCALE GENOMIC DNA]</scope>
    <source>
        <strain evidence="2">AP3</strain>
    </source>
</reference>
<accession>A0A519BC90</accession>
<keyword evidence="1" id="KW-0472">Membrane</keyword>
<dbReference type="InterPro" id="IPR007813">
    <property type="entry name" value="PilN"/>
</dbReference>
<dbReference type="Pfam" id="PF05137">
    <property type="entry name" value="PilN"/>
    <property type="match status" value="1"/>
</dbReference>
<dbReference type="Proteomes" id="UP000320813">
    <property type="component" value="Unassembled WGS sequence"/>
</dbReference>
<proteinExistence type="predicted"/>
<dbReference type="EMBL" id="SGBD01000001">
    <property type="protein sequence ID" value="RZD14889.1"/>
    <property type="molecule type" value="Genomic_DNA"/>
</dbReference>
<sequence>MKKKNGNKTRINLLPAADKERFIKNRKKAIILSIIIAYGFFIFLLDFTAYLENSSKRIYISGLNQKLTLMKTKNLLNKSLESAINSRKNLKNTIKKRILIIKNLEKFKVAWNKKIGDMVQASPSGVWMSGLLLQKGVITIEGNSISLNGISIYMDRLKTTNMFKKVILTDAGREIIGGNTFYRFQLKATLTPVIK</sequence>
<keyword evidence="1" id="KW-0812">Transmembrane</keyword>
<keyword evidence="1" id="KW-1133">Transmembrane helix</keyword>
<evidence type="ECO:0008006" key="4">
    <source>
        <dbReference type="Google" id="ProtNLM"/>
    </source>
</evidence>
<evidence type="ECO:0000313" key="2">
    <source>
        <dbReference type="EMBL" id="RZD14889.1"/>
    </source>
</evidence>
<organism evidence="2 3">
    <name type="scientific">Candidatus Acidulodesulfobacterium ferriphilum</name>
    <dbReference type="NCBI Taxonomy" id="2597223"/>
    <lineage>
        <taxon>Bacteria</taxon>
        <taxon>Deltaproteobacteria</taxon>
        <taxon>Candidatus Acidulodesulfobacterales</taxon>
        <taxon>Candidatus Acidulodesulfobacterium</taxon>
    </lineage>
</organism>
<dbReference type="AlphaFoldDB" id="A0A519BC90"/>
<feature type="transmembrane region" description="Helical" evidence="1">
    <location>
        <begin position="29"/>
        <end position="51"/>
    </location>
</feature>
<evidence type="ECO:0000256" key="1">
    <source>
        <dbReference type="SAM" id="Phobius"/>
    </source>
</evidence>
<comment type="caution">
    <text evidence="2">The sequence shown here is derived from an EMBL/GenBank/DDBJ whole genome shotgun (WGS) entry which is preliminary data.</text>
</comment>
<gene>
    <name evidence="2" type="ORF">EVJ47_00980</name>
</gene>
<dbReference type="PANTHER" id="PTHR40278:SF1">
    <property type="entry name" value="DNA UTILIZATION PROTEIN HOFN"/>
    <property type="match status" value="1"/>
</dbReference>
<name>A0A519BC90_9DELT</name>
<dbReference type="PANTHER" id="PTHR40278">
    <property type="entry name" value="DNA UTILIZATION PROTEIN HOFN"/>
    <property type="match status" value="1"/>
</dbReference>
<dbReference type="InterPro" id="IPR052534">
    <property type="entry name" value="Extracell_DNA_Util/SecSys_Comp"/>
</dbReference>
<evidence type="ECO:0000313" key="3">
    <source>
        <dbReference type="Proteomes" id="UP000320813"/>
    </source>
</evidence>